<evidence type="ECO:0000256" key="1">
    <source>
        <dbReference type="SAM" id="SignalP"/>
    </source>
</evidence>
<keyword evidence="1" id="KW-0732">Signal</keyword>
<dbReference type="EMBL" id="FNBN01000012">
    <property type="protein sequence ID" value="SDH43686.1"/>
    <property type="molecule type" value="Genomic_DNA"/>
</dbReference>
<dbReference type="STRING" id="104663.SAMN04488121_112111"/>
<dbReference type="PANTHER" id="PTHR33321">
    <property type="match status" value="1"/>
</dbReference>
<dbReference type="Proteomes" id="UP000199045">
    <property type="component" value="Unassembled WGS sequence"/>
</dbReference>
<dbReference type="RefSeq" id="WP_245705567.1">
    <property type="nucleotide sequence ID" value="NZ_FNBN01000012.1"/>
</dbReference>
<accession>A0A1G8CDW0</accession>
<evidence type="ECO:0000313" key="3">
    <source>
        <dbReference type="Proteomes" id="UP000199045"/>
    </source>
</evidence>
<gene>
    <name evidence="2" type="ORF">SAMN04488121_112111</name>
</gene>
<protein>
    <submittedName>
        <fullName evidence="2">Peptidase</fullName>
    </submittedName>
</protein>
<feature type="signal peptide" evidence="1">
    <location>
        <begin position="1"/>
        <end position="24"/>
    </location>
</feature>
<reference evidence="2 3" key="1">
    <citation type="submission" date="2016-10" db="EMBL/GenBank/DDBJ databases">
        <authorList>
            <person name="de Groot N.N."/>
        </authorList>
    </citation>
    <scope>NUCLEOTIDE SEQUENCE [LARGE SCALE GENOMIC DNA]</scope>
    <source>
        <strain evidence="2 3">DSM 527</strain>
    </source>
</reference>
<dbReference type="AlphaFoldDB" id="A0A1G8CDW0"/>
<dbReference type="Pfam" id="PF04450">
    <property type="entry name" value="BSP"/>
    <property type="match status" value="1"/>
</dbReference>
<proteinExistence type="predicted"/>
<dbReference type="PANTHER" id="PTHR33321:SF12">
    <property type="entry name" value="PLANT BASIC SECRETORY PROTEIN (BSP) FAMILY PROTEIN"/>
    <property type="match status" value="1"/>
</dbReference>
<name>A0A1G8CDW0_CHIFI</name>
<evidence type="ECO:0000313" key="2">
    <source>
        <dbReference type="EMBL" id="SDH43686.1"/>
    </source>
</evidence>
<feature type="chain" id="PRO_5011775683" evidence="1">
    <location>
        <begin position="25"/>
        <end position="227"/>
    </location>
</feature>
<dbReference type="InterPro" id="IPR007541">
    <property type="entry name" value="Uncharacterised_BSP"/>
</dbReference>
<sequence>MQGLKRAMSILCLCVCTLPVLTHAQEQQQTIARDGYTLEYTNKSPDFDTAVGRRLIEAFFQVYPKEVARFNKKAAKKVSFVIDPAYEGVAATSGDVIVFNPGWFHAHPGDIDVVTHEAMHVVQAYPNDAGPGWITEGIADYVRYVFGVDNAGAKWALPAFKPKHHYTQSYRVTARFFVWVVKKKNKDFVKKLDAAMRGKKYTDNTWKKLTGSTLDELWNEYAANPAI</sequence>
<organism evidence="2 3">
    <name type="scientific">Chitinophaga filiformis</name>
    <name type="common">Myxococcus filiformis</name>
    <name type="synonym">Flexibacter filiformis</name>
    <dbReference type="NCBI Taxonomy" id="104663"/>
    <lineage>
        <taxon>Bacteria</taxon>
        <taxon>Pseudomonadati</taxon>
        <taxon>Bacteroidota</taxon>
        <taxon>Chitinophagia</taxon>
        <taxon>Chitinophagales</taxon>
        <taxon>Chitinophagaceae</taxon>
        <taxon>Chitinophaga</taxon>
    </lineage>
</organism>